<dbReference type="OrthoDB" id="276276at2759"/>
<evidence type="ECO:0000313" key="3">
    <source>
        <dbReference type="Proteomes" id="UP000265515"/>
    </source>
</evidence>
<name>A0A388KIY0_CHABU</name>
<sequence length="292" mass="30645">MAAAPPASWGCEELSKLSMMRQSLRVPRSLRASFSIAYVEAPAPSICLASFRNEQSKKTLLWKRQRRGEVVSGGGVGKGGGGVVEQSSSEQQRGKIGRPVGCHPRVLRCCSTGRSIISVLECAFGHSRSSRSSATGPVSRPGSGPGRCFGLSSLGCGSCLGSSEVLETGGSVFPGLGLAVCRRHCRGRSRDRSLTPPFVRSWGKGALGGSSADQDRQMAALGPNGMDGSSSDARGQSGGAVDPLPQGYRANVGICLVNDEDKVFIATRIDLPGSWQMPQVGMLMRACTDLWV</sequence>
<feature type="region of interest" description="Disordered" evidence="1">
    <location>
        <begin position="71"/>
        <end position="96"/>
    </location>
</feature>
<protein>
    <recommendedName>
        <fullName evidence="4">Nudix hydrolase domain-containing protein</fullName>
    </recommendedName>
</protein>
<evidence type="ECO:0008006" key="4">
    <source>
        <dbReference type="Google" id="ProtNLM"/>
    </source>
</evidence>
<evidence type="ECO:0000313" key="2">
    <source>
        <dbReference type="EMBL" id="GBG70015.1"/>
    </source>
</evidence>
<dbReference type="Proteomes" id="UP000265515">
    <property type="component" value="Unassembled WGS sequence"/>
</dbReference>
<organism evidence="2 3">
    <name type="scientific">Chara braunii</name>
    <name type="common">Braun's stonewort</name>
    <dbReference type="NCBI Taxonomy" id="69332"/>
    <lineage>
        <taxon>Eukaryota</taxon>
        <taxon>Viridiplantae</taxon>
        <taxon>Streptophyta</taxon>
        <taxon>Charophyceae</taxon>
        <taxon>Charales</taxon>
        <taxon>Characeae</taxon>
        <taxon>Chara</taxon>
    </lineage>
</organism>
<comment type="caution">
    <text evidence="2">The sequence shown here is derived from an EMBL/GenBank/DDBJ whole genome shotgun (WGS) entry which is preliminary data.</text>
</comment>
<dbReference type="Gramene" id="GBG70015">
    <property type="protein sequence ID" value="GBG70015"/>
    <property type="gene ID" value="CBR_g4842"/>
</dbReference>
<dbReference type="Gene3D" id="3.90.79.10">
    <property type="entry name" value="Nucleoside Triphosphate Pyrophosphohydrolase"/>
    <property type="match status" value="1"/>
</dbReference>
<reference evidence="2 3" key="1">
    <citation type="journal article" date="2018" name="Cell">
        <title>The Chara Genome: Secondary Complexity and Implications for Plant Terrestrialization.</title>
        <authorList>
            <person name="Nishiyama T."/>
            <person name="Sakayama H."/>
            <person name="Vries J.D."/>
            <person name="Buschmann H."/>
            <person name="Saint-Marcoux D."/>
            <person name="Ullrich K.K."/>
            <person name="Haas F.B."/>
            <person name="Vanderstraeten L."/>
            <person name="Becker D."/>
            <person name="Lang D."/>
            <person name="Vosolsobe S."/>
            <person name="Rombauts S."/>
            <person name="Wilhelmsson P.K.I."/>
            <person name="Janitza P."/>
            <person name="Kern R."/>
            <person name="Heyl A."/>
            <person name="Rumpler F."/>
            <person name="Villalobos L.I.A.C."/>
            <person name="Clay J.M."/>
            <person name="Skokan R."/>
            <person name="Toyoda A."/>
            <person name="Suzuki Y."/>
            <person name="Kagoshima H."/>
            <person name="Schijlen E."/>
            <person name="Tajeshwar N."/>
            <person name="Catarino B."/>
            <person name="Hetherington A.J."/>
            <person name="Saltykova A."/>
            <person name="Bonnot C."/>
            <person name="Breuninger H."/>
            <person name="Symeonidi A."/>
            <person name="Radhakrishnan G.V."/>
            <person name="Van Nieuwerburgh F."/>
            <person name="Deforce D."/>
            <person name="Chang C."/>
            <person name="Karol K.G."/>
            <person name="Hedrich R."/>
            <person name="Ulvskov P."/>
            <person name="Glockner G."/>
            <person name="Delwiche C.F."/>
            <person name="Petrasek J."/>
            <person name="Van de Peer Y."/>
            <person name="Friml J."/>
            <person name="Beilby M."/>
            <person name="Dolan L."/>
            <person name="Kohara Y."/>
            <person name="Sugano S."/>
            <person name="Fujiyama A."/>
            <person name="Delaux P.-M."/>
            <person name="Quint M."/>
            <person name="TheiBen G."/>
            <person name="Hagemann M."/>
            <person name="Harholt J."/>
            <person name="Dunand C."/>
            <person name="Zachgo S."/>
            <person name="Langdale J."/>
            <person name="Maumus F."/>
            <person name="Straeten D.V.D."/>
            <person name="Gould S.B."/>
            <person name="Rensing S.A."/>
        </authorList>
    </citation>
    <scope>NUCLEOTIDE SEQUENCE [LARGE SCALE GENOMIC DNA]</scope>
    <source>
        <strain evidence="2 3">S276</strain>
    </source>
</reference>
<accession>A0A388KIY0</accession>
<gene>
    <name evidence="2" type="ORF">CBR_g4842</name>
</gene>
<dbReference type="EMBL" id="BFEA01000124">
    <property type="protein sequence ID" value="GBG70015.1"/>
    <property type="molecule type" value="Genomic_DNA"/>
</dbReference>
<evidence type="ECO:0000256" key="1">
    <source>
        <dbReference type="SAM" id="MobiDB-lite"/>
    </source>
</evidence>
<dbReference type="AlphaFoldDB" id="A0A388KIY0"/>
<proteinExistence type="predicted"/>
<feature type="region of interest" description="Disordered" evidence="1">
    <location>
        <begin position="205"/>
        <end position="242"/>
    </location>
</feature>
<feature type="compositionally biased region" description="Gly residues" evidence="1">
    <location>
        <begin position="71"/>
        <end position="83"/>
    </location>
</feature>
<keyword evidence="3" id="KW-1185">Reference proteome</keyword>